<proteinExistence type="predicted"/>
<evidence type="ECO:0000313" key="3">
    <source>
        <dbReference type="EMBL" id="CEM05885.1"/>
    </source>
</evidence>
<protein>
    <recommendedName>
        <fullName evidence="4">Transmembrane protein</fullName>
    </recommendedName>
</protein>
<feature type="compositionally biased region" description="Low complexity" evidence="1">
    <location>
        <begin position="463"/>
        <end position="474"/>
    </location>
</feature>
<accession>A0A0G4F2G2</accession>
<dbReference type="VEuPathDB" id="CryptoDB:Cvel_14764"/>
<organism evidence="3">
    <name type="scientific">Chromera velia CCMP2878</name>
    <dbReference type="NCBI Taxonomy" id="1169474"/>
    <lineage>
        <taxon>Eukaryota</taxon>
        <taxon>Sar</taxon>
        <taxon>Alveolata</taxon>
        <taxon>Colpodellida</taxon>
        <taxon>Chromeraceae</taxon>
        <taxon>Chromera</taxon>
    </lineage>
</organism>
<dbReference type="EMBL" id="CDMZ01000070">
    <property type="protein sequence ID" value="CEM05885.1"/>
    <property type="molecule type" value="Genomic_DNA"/>
</dbReference>
<evidence type="ECO:0000256" key="1">
    <source>
        <dbReference type="SAM" id="MobiDB-lite"/>
    </source>
</evidence>
<gene>
    <name evidence="3" type="ORF">Cvel_14764</name>
</gene>
<keyword evidence="2" id="KW-0472">Membrane</keyword>
<evidence type="ECO:0000256" key="2">
    <source>
        <dbReference type="SAM" id="Phobius"/>
    </source>
</evidence>
<reference evidence="3" key="1">
    <citation type="submission" date="2014-11" db="EMBL/GenBank/DDBJ databases">
        <authorList>
            <person name="Otto D Thomas"/>
            <person name="Naeem Raeece"/>
        </authorList>
    </citation>
    <scope>NUCLEOTIDE SEQUENCE</scope>
</reference>
<feature type="region of interest" description="Disordered" evidence="1">
    <location>
        <begin position="249"/>
        <end position="268"/>
    </location>
</feature>
<feature type="transmembrane region" description="Helical" evidence="2">
    <location>
        <begin position="20"/>
        <end position="40"/>
    </location>
</feature>
<evidence type="ECO:0008006" key="4">
    <source>
        <dbReference type="Google" id="ProtNLM"/>
    </source>
</evidence>
<keyword evidence="2" id="KW-0812">Transmembrane</keyword>
<feature type="compositionally biased region" description="Basic and acidic residues" evidence="1">
    <location>
        <begin position="333"/>
        <end position="347"/>
    </location>
</feature>
<feature type="compositionally biased region" description="Gly residues" evidence="1">
    <location>
        <begin position="221"/>
        <end position="231"/>
    </location>
</feature>
<feature type="compositionally biased region" description="Polar residues" evidence="1">
    <location>
        <begin position="363"/>
        <end position="372"/>
    </location>
</feature>
<sequence>MAEQTNTSAEANLSQWKRSVFLSGVFLSAVAFFLLSTTYVDRAVCSFDLPSSCDAYWNKDVEAANSMFAGKPATVQEGTYPDSMYEVQDCNLDGRNSLPRTLPGAATAGFGRATKDCRVAGCSSRQCLRKKWECNGQAKGEYVGYECADPQVVSTMPLAALISFIFLLSAAVVCFLFTMGVFGWLGRVLAKPLGGLRQRFFPQQQQKQQKEAERDSFQQGSRGGKGRGGTGLDEESLQQTVEEAPLHRERIQTQNSPQMHQKHAQYPPQMEKEAAAADLTMDGHHRQNNRPSVPSPSRGPAAPIYVQQQQQQKQPSGVEGAVRGASDASFAEWQKDYQQWHESRSPDGQRAIHNQGGFELHDSGNTVASQSAVPPFARPSPDPATGGPDSVGGMGTPSRLSPSGELLGPFASLNHHPAAGNAPTRPVGVASVSSGQTPSPSAPKVPQVQQQQSGSHFGDPSLEVEGALEALEAQAGGGSAGAFK</sequence>
<feature type="transmembrane region" description="Helical" evidence="2">
    <location>
        <begin position="158"/>
        <end position="185"/>
    </location>
</feature>
<feature type="region of interest" description="Disordered" evidence="1">
    <location>
        <begin position="202"/>
        <end position="238"/>
    </location>
</feature>
<feature type="compositionally biased region" description="Gly residues" evidence="1">
    <location>
        <begin position="475"/>
        <end position="484"/>
    </location>
</feature>
<dbReference type="AlphaFoldDB" id="A0A0G4F2G2"/>
<keyword evidence="2" id="KW-1133">Transmembrane helix</keyword>
<name>A0A0G4F2G2_9ALVE</name>
<feature type="region of interest" description="Disordered" evidence="1">
    <location>
        <begin position="283"/>
        <end position="484"/>
    </location>
</feature>